<reference evidence="1" key="1">
    <citation type="submission" date="2023-07" db="EMBL/GenBank/DDBJ databases">
        <title>Two novel species in the genus Flavivirga.</title>
        <authorList>
            <person name="Kwon K."/>
        </authorList>
    </citation>
    <scope>NUCLEOTIDE SEQUENCE</scope>
    <source>
        <strain evidence="1">KACC 14158</strain>
    </source>
</reference>
<protein>
    <recommendedName>
        <fullName evidence="3">Peptide-N(4)-(N-acetyl-beta-glucosaminyl)asparagine amidase</fullName>
    </recommendedName>
</protein>
<accession>A0ABT8WST6</accession>
<proteinExistence type="predicted"/>
<dbReference type="PROSITE" id="PS51257">
    <property type="entry name" value="PROKAR_LIPOPROTEIN"/>
    <property type="match status" value="1"/>
</dbReference>
<dbReference type="EMBL" id="JAUOEL010000006">
    <property type="protein sequence ID" value="MDO5975926.1"/>
    <property type="molecule type" value="Genomic_DNA"/>
</dbReference>
<dbReference type="PANTHER" id="PTHR35532">
    <property type="entry name" value="SIMILAR TO POLYHYDROXYALKANOATE DEPOLYMERASE"/>
    <property type="match status" value="1"/>
</dbReference>
<gene>
    <name evidence="1" type="ORF">Q4Q40_17145</name>
</gene>
<keyword evidence="2" id="KW-1185">Reference proteome</keyword>
<evidence type="ECO:0008006" key="3">
    <source>
        <dbReference type="Google" id="ProtNLM"/>
    </source>
</evidence>
<dbReference type="RefSeq" id="WP_303303162.1">
    <property type="nucleotide sequence ID" value="NZ_BAABDA010000046.1"/>
</dbReference>
<name>A0ABT8WST6_9FLAO</name>
<evidence type="ECO:0000313" key="2">
    <source>
        <dbReference type="Proteomes" id="UP001176806"/>
    </source>
</evidence>
<dbReference type="PANTHER" id="PTHR35532:SF5">
    <property type="entry name" value="CARBOHYDRATE-BINDING DOMAIN-CONTAINING PROTEIN"/>
    <property type="match status" value="1"/>
</dbReference>
<dbReference type="Proteomes" id="UP001176806">
    <property type="component" value="Unassembled WGS sequence"/>
</dbReference>
<comment type="caution">
    <text evidence="1">The sequence shown here is derived from an EMBL/GenBank/DDBJ whole genome shotgun (WGS) entry which is preliminary data.</text>
</comment>
<organism evidence="1 2">
    <name type="scientific">Flavivirga jejuensis</name>
    <dbReference type="NCBI Taxonomy" id="870487"/>
    <lineage>
        <taxon>Bacteria</taxon>
        <taxon>Pseudomonadati</taxon>
        <taxon>Bacteroidota</taxon>
        <taxon>Flavobacteriia</taxon>
        <taxon>Flavobacteriales</taxon>
        <taxon>Flavobacteriaceae</taxon>
        <taxon>Flavivirga</taxon>
    </lineage>
</organism>
<sequence length="636" mass="73831">MMKYLYNYFFTFCTFLIISCSDIPKGLELALIEAGDNRPELEKVLNLYKVNPDDSLKYKAAVFLIKNMHKHASYKTIKGFEGAFDSIYNYPKSDVRREIFGKILDSVSKTISKKTELISDIKVLTSNFIIKNIELSFEAWKRIPKNKRASFDDFCNYILPYKSTNEPIEENSREKLFKKYKWVYNYLDKGASLRFVVDSITSEFGHINMTKIGKYYPVPLSTSQIEKSKLGLCDDAVNYLVNVFRAIGIICAKDMVLHWGNHPSFGHSWIYTRYDKEEYSTQVNGKTDLKISFKEESIPKVNRGVYCHQKIENTLSQFQQDVTAEYVPTLNIKIKNVFDVPNSLPLLCVFDINNVWKPIALGKYNGKENVYNNVGVNVLYMATNQENDNNIPVNYPFYIDNTKKVHFFKPNLSTLDSVSLTRKIGLSTPRNKSKINWIKSINGGVFQGSNKKDFNSAKTLYEITNFNSTHINTIKLRSKEKFKYVRFYSNKKESFLAKLAFYGVNGKLLTGTVYKKNNLELIWENGAFDDDPLSLSGGTDFSLGWKFKTPEHIDSIEFQVRNDDNHINIGEEYELFYWDKNWRSLGSRVAKDTVLYYNIPENSLLWLRNLTKGKEEHVFTIDKNKKQRWLGFDNDL</sequence>
<dbReference type="Gene3D" id="2.60.120.260">
    <property type="entry name" value="Galactose-binding domain-like"/>
    <property type="match status" value="1"/>
</dbReference>
<evidence type="ECO:0000313" key="1">
    <source>
        <dbReference type="EMBL" id="MDO5975926.1"/>
    </source>
</evidence>